<gene>
    <name evidence="1" type="ORF">HNP46_000345</name>
</gene>
<organism evidence="1 2">
    <name type="scientific">Pseudomonas nitroreducens</name>
    <dbReference type="NCBI Taxonomy" id="46680"/>
    <lineage>
        <taxon>Bacteria</taxon>
        <taxon>Pseudomonadati</taxon>
        <taxon>Pseudomonadota</taxon>
        <taxon>Gammaproteobacteria</taxon>
        <taxon>Pseudomonadales</taxon>
        <taxon>Pseudomonadaceae</taxon>
        <taxon>Pseudomonas</taxon>
    </lineage>
</organism>
<comment type="caution">
    <text evidence="1">The sequence shown here is derived from an EMBL/GenBank/DDBJ whole genome shotgun (WGS) entry which is preliminary data.</text>
</comment>
<dbReference type="AlphaFoldDB" id="A0A7W7KFU3"/>
<dbReference type="RefSeq" id="WP_221454560.1">
    <property type="nucleotide sequence ID" value="NZ_JACHLI010000001.1"/>
</dbReference>
<reference evidence="1 2" key="1">
    <citation type="submission" date="2020-08" db="EMBL/GenBank/DDBJ databases">
        <title>Functional genomics of gut bacteria from endangered species of beetles.</title>
        <authorList>
            <person name="Carlos-Shanley C."/>
        </authorList>
    </citation>
    <scope>NUCLEOTIDE SEQUENCE [LARGE SCALE GENOMIC DNA]</scope>
    <source>
        <strain evidence="1 2">S00179</strain>
    </source>
</reference>
<evidence type="ECO:0000313" key="2">
    <source>
        <dbReference type="Proteomes" id="UP000566995"/>
    </source>
</evidence>
<dbReference type="EMBL" id="JACHLI010000001">
    <property type="protein sequence ID" value="MBB4861534.1"/>
    <property type="molecule type" value="Genomic_DNA"/>
</dbReference>
<proteinExistence type="predicted"/>
<accession>A0A7W7KFU3</accession>
<evidence type="ECO:0000313" key="1">
    <source>
        <dbReference type="EMBL" id="MBB4861534.1"/>
    </source>
</evidence>
<dbReference type="Proteomes" id="UP000566995">
    <property type="component" value="Unassembled WGS sequence"/>
</dbReference>
<name>A0A7W7KFU3_PSENT</name>
<sequence length="78" mass="9107">MTDPFGPVIVEATTPEGHSIRIRQFTATQVYLETGYDRKGNERYLEIRRLYKSVRGARMAAARFFEVSLNWERPQKEA</sequence>
<protein>
    <submittedName>
        <fullName evidence="1">Replication-associated recombination protein RarA</fullName>
    </submittedName>
</protein>